<dbReference type="VEuPathDB" id="FungiDB:MYCTH_2298376"/>
<dbReference type="GeneID" id="11511675"/>
<evidence type="ECO:0000256" key="7">
    <source>
        <dbReference type="SAM" id="SignalP"/>
    </source>
</evidence>
<evidence type="ECO:0000256" key="1">
    <source>
        <dbReference type="ARBA" id="ARBA00004167"/>
    </source>
</evidence>
<protein>
    <recommendedName>
        <fullName evidence="10">Extracellular membrane protein CFEM domain-containing protein</fullName>
    </recommendedName>
</protein>
<dbReference type="OMA" id="CLCGLGN"/>
<evidence type="ECO:0000256" key="6">
    <source>
        <dbReference type="SAM" id="Phobius"/>
    </source>
</evidence>
<proteinExistence type="predicted"/>
<feature type="chain" id="PRO_5003435851" description="Extracellular membrane protein CFEM domain-containing protein" evidence="7">
    <location>
        <begin position="26"/>
        <end position="319"/>
    </location>
</feature>
<dbReference type="GO" id="GO:0016020">
    <property type="term" value="C:membrane"/>
    <property type="evidence" value="ECO:0007669"/>
    <property type="project" value="UniProtKB-SubCell"/>
</dbReference>
<dbReference type="EMBL" id="CP003002">
    <property type="protein sequence ID" value="AEO55028.1"/>
    <property type="molecule type" value="Genomic_DNA"/>
</dbReference>
<gene>
    <name evidence="8" type="ORF">MYCTH_2298376</name>
</gene>
<evidence type="ECO:0000313" key="8">
    <source>
        <dbReference type="EMBL" id="AEO55028.1"/>
    </source>
</evidence>
<feature type="compositionally biased region" description="Low complexity" evidence="5">
    <location>
        <begin position="123"/>
        <end position="145"/>
    </location>
</feature>
<evidence type="ECO:0000256" key="4">
    <source>
        <dbReference type="ARBA" id="ARBA00023136"/>
    </source>
</evidence>
<feature type="region of interest" description="Disordered" evidence="5">
    <location>
        <begin position="264"/>
        <end position="319"/>
    </location>
</feature>
<organism evidence="8 9">
    <name type="scientific">Thermothelomyces thermophilus (strain ATCC 42464 / BCRC 31852 / DSM 1799)</name>
    <name type="common">Sporotrichum thermophile</name>
    <dbReference type="NCBI Taxonomy" id="573729"/>
    <lineage>
        <taxon>Eukaryota</taxon>
        <taxon>Fungi</taxon>
        <taxon>Dikarya</taxon>
        <taxon>Ascomycota</taxon>
        <taxon>Pezizomycotina</taxon>
        <taxon>Sordariomycetes</taxon>
        <taxon>Sordariomycetidae</taxon>
        <taxon>Sordariales</taxon>
        <taxon>Chaetomiaceae</taxon>
        <taxon>Thermothelomyces</taxon>
    </lineage>
</organism>
<dbReference type="PANTHER" id="PTHR15549:SF26">
    <property type="entry name" value="AXIAL BUDDING PATTERN PROTEIN 2-RELATED"/>
    <property type="match status" value="1"/>
</dbReference>
<keyword evidence="2 6" id="KW-0812">Transmembrane</keyword>
<dbReference type="InterPro" id="IPR051694">
    <property type="entry name" value="Immunoregulatory_rcpt-like"/>
</dbReference>
<feature type="region of interest" description="Disordered" evidence="5">
    <location>
        <begin position="116"/>
        <end position="158"/>
    </location>
</feature>
<dbReference type="eggNOG" id="ENOG502R1J4">
    <property type="taxonomic scope" value="Eukaryota"/>
</dbReference>
<comment type="subcellular location">
    <subcellularLocation>
        <location evidence="1">Membrane</location>
        <topology evidence="1">Single-pass membrane protein</topology>
    </subcellularLocation>
</comment>
<feature type="signal peptide" evidence="7">
    <location>
        <begin position="1"/>
        <end position="25"/>
    </location>
</feature>
<feature type="region of interest" description="Disordered" evidence="5">
    <location>
        <begin position="218"/>
        <end position="250"/>
    </location>
</feature>
<evidence type="ECO:0000256" key="5">
    <source>
        <dbReference type="SAM" id="MobiDB-lite"/>
    </source>
</evidence>
<sequence>MACLRTLRAFPAALIALTLASAVRAQADGVVDFGFYPEGAQDCLYSAADSSRCESKTVEATNACFCRNGGDFITTAAACIGRSSRDDLRTTYRTMREACGNSETPITITEDEFMEAADDSGPTTTQSSSTATSSTTSTATTTSTSTPPPDDKEDEGSSGLSTAALAGIIVGAIPALGLLGALAFIVLRRRKKMGEELHPMLPQQAHHSMAFSASDATTAYYSSPPPDSEAWPKKDWGASPDPRSSVRASGFNWESPSHLAYPAAALAPSPPLQIQELDGRQHFPPGSTEAPVEMGGSPVTTSPPPSRAGQYQPYNPGHQ</sequence>
<dbReference type="OrthoDB" id="5311469at2759"/>
<feature type="transmembrane region" description="Helical" evidence="6">
    <location>
        <begin position="163"/>
        <end position="187"/>
    </location>
</feature>
<dbReference type="Pfam" id="PF05808">
    <property type="entry name" value="Podoplanin"/>
    <property type="match status" value="1"/>
</dbReference>
<evidence type="ECO:0008006" key="10">
    <source>
        <dbReference type="Google" id="ProtNLM"/>
    </source>
</evidence>
<dbReference type="KEGG" id="mtm:MYCTH_2298376"/>
<dbReference type="Proteomes" id="UP000007322">
    <property type="component" value="Chromosome 1"/>
</dbReference>
<evidence type="ECO:0000313" key="9">
    <source>
        <dbReference type="Proteomes" id="UP000007322"/>
    </source>
</evidence>
<dbReference type="HOGENOM" id="CLU_066667_1_0_1"/>
<keyword evidence="9" id="KW-1185">Reference proteome</keyword>
<evidence type="ECO:0000256" key="2">
    <source>
        <dbReference type="ARBA" id="ARBA00022692"/>
    </source>
</evidence>
<keyword evidence="4 6" id="KW-0472">Membrane</keyword>
<reference evidence="8 9" key="1">
    <citation type="journal article" date="2011" name="Nat. Biotechnol.">
        <title>Comparative genomic analysis of the thermophilic biomass-degrading fungi Myceliophthora thermophila and Thielavia terrestris.</title>
        <authorList>
            <person name="Berka R.M."/>
            <person name="Grigoriev I.V."/>
            <person name="Otillar R."/>
            <person name="Salamov A."/>
            <person name="Grimwood J."/>
            <person name="Reid I."/>
            <person name="Ishmael N."/>
            <person name="John T."/>
            <person name="Darmond C."/>
            <person name="Moisan M.-C."/>
            <person name="Henrissat B."/>
            <person name="Coutinho P.M."/>
            <person name="Lombard V."/>
            <person name="Natvig D.O."/>
            <person name="Lindquist E."/>
            <person name="Schmutz J."/>
            <person name="Lucas S."/>
            <person name="Harris P."/>
            <person name="Powlowski J."/>
            <person name="Bellemare A."/>
            <person name="Taylor D."/>
            <person name="Butler G."/>
            <person name="de Vries R.P."/>
            <person name="Allijn I.E."/>
            <person name="van den Brink J."/>
            <person name="Ushinsky S."/>
            <person name="Storms R."/>
            <person name="Powell A.J."/>
            <person name="Paulsen I.T."/>
            <person name="Elbourne L.D.H."/>
            <person name="Baker S.E."/>
            <person name="Magnuson J."/>
            <person name="LaBoissiere S."/>
            <person name="Clutterbuck A.J."/>
            <person name="Martinez D."/>
            <person name="Wogulis M."/>
            <person name="de Leon A.L."/>
            <person name="Rey M.W."/>
            <person name="Tsang A."/>
        </authorList>
    </citation>
    <scope>NUCLEOTIDE SEQUENCE [LARGE SCALE GENOMIC DNA]</scope>
    <source>
        <strain evidence="9">ATCC 42464 / BCRC 31852 / DSM 1799</strain>
    </source>
</reference>
<evidence type="ECO:0000256" key="3">
    <source>
        <dbReference type="ARBA" id="ARBA00022989"/>
    </source>
</evidence>
<dbReference type="PANTHER" id="PTHR15549">
    <property type="entry name" value="PAIRED IMMUNOGLOBULIN-LIKE TYPE 2 RECEPTOR"/>
    <property type="match status" value="1"/>
</dbReference>
<dbReference type="AlphaFoldDB" id="G2Q1N7"/>
<keyword evidence="7" id="KW-0732">Signal</keyword>
<name>G2Q1N7_THET4</name>
<dbReference type="RefSeq" id="XP_003660273.1">
    <property type="nucleotide sequence ID" value="XM_003660225.1"/>
</dbReference>
<accession>G2Q1N7</accession>
<dbReference type="InParanoid" id="G2Q1N7"/>
<keyword evidence="3 6" id="KW-1133">Transmembrane helix</keyword>
<dbReference type="GO" id="GO:0071944">
    <property type="term" value="C:cell periphery"/>
    <property type="evidence" value="ECO:0007669"/>
    <property type="project" value="UniProtKB-ARBA"/>
</dbReference>